<dbReference type="GO" id="GO:0016853">
    <property type="term" value="F:isomerase activity"/>
    <property type="evidence" value="ECO:0007669"/>
    <property type="project" value="UniProtKB-KW"/>
</dbReference>
<dbReference type="Proteomes" id="UP001596270">
    <property type="component" value="Unassembled WGS sequence"/>
</dbReference>
<sequence>MTFKKQCLAGLAGLMLSLGALAAPVEVSGIKLDDPVDLRGTKLQLNGAGIRYKAVFKVYVAALYLGKKVATPEEVYSAPGPRRMSITLVREIDSNELGKAFTKGFEENTPKGEMSKLIPGLIRMGQIFADQKKLLPGENFTIDWIPGTGTIITVKGKPQGEPFKEPEFYNALMRIWFGPNPADWKLKDQLLGKPA</sequence>
<dbReference type="InterPro" id="IPR016088">
    <property type="entry name" value="Chalcone_isomerase_3-sand"/>
</dbReference>
<keyword evidence="3" id="KW-0413">Isomerase</keyword>
<dbReference type="Gene3D" id="3.50.70.10">
    <property type="match status" value="1"/>
</dbReference>
<evidence type="ECO:0000256" key="1">
    <source>
        <dbReference type="SAM" id="SignalP"/>
    </source>
</evidence>
<feature type="chain" id="PRO_5045692971" evidence="1">
    <location>
        <begin position="23"/>
        <end position="195"/>
    </location>
</feature>
<evidence type="ECO:0000259" key="2">
    <source>
        <dbReference type="Pfam" id="PF16036"/>
    </source>
</evidence>
<dbReference type="SUPFAM" id="SSF54626">
    <property type="entry name" value="Chalcone isomerase"/>
    <property type="match status" value="1"/>
</dbReference>
<dbReference type="EMBL" id="JBHSRS010000072">
    <property type="protein sequence ID" value="MFC6282219.1"/>
    <property type="molecule type" value="Genomic_DNA"/>
</dbReference>
<comment type="caution">
    <text evidence="3">The sequence shown here is derived from an EMBL/GenBank/DDBJ whole genome shotgun (WGS) entry which is preliminary data.</text>
</comment>
<evidence type="ECO:0000313" key="4">
    <source>
        <dbReference type="Proteomes" id="UP001596270"/>
    </source>
</evidence>
<dbReference type="InterPro" id="IPR036298">
    <property type="entry name" value="Chalcone_isomerase_sf"/>
</dbReference>
<reference evidence="4" key="1">
    <citation type="journal article" date="2019" name="Int. J. Syst. Evol. Microbiol.">
        <title>The Global Catalogue of Microorganisms (GCM) 10K type strain sequencing project: providing services to taxonomists for standard genome sequencing and annotation.</title>
        <authorList>
            <consortium name="The Broad Institute Genomics Platform"/>
            <consortium name="The Broad Institute Genome Sequencing Center for Infectious Disease"/>
            <person name="Wu L."/>
            <person name="Ma J."/>
        </authorList>
    </citation>
    <scope>NUCLEOTIDE SEQUENCE [LARGE SCALE GENOMIC DNA]</scope>
    <source>
        <strain evidence="4">CCUG 39402</strain>
    </source>
</reference>
<evidence type="ECO:0000313" key="3">
    <source>
        <dbReference type="EMBL" id="MFC6282219.1"/>
    </source>
</evidence>
<gene>
    <name evidence="3" type="ORF">ACFQND_13380</name>
</gene>
<dbReference type="InterPro" id="IPR016087">
    <property type="entry name" value="Chalcone_isomerase"/>
</dbReference>
<dbReference type="RefSeq" id="WP_371438958.1">
    <property type="nucleotide sequence ID" value="NZ_JBHSRS010000072.1"/>
</dbReference>
<feature type="signal peptide" evidence="1">
    <location>
        <begin position="1"/>
        <end position="22"/>
    </location>
</feature>
<accession>A0ABW1TXA0</accession>
<protein>
    <submittedName>
        <fullName evidence="3">Chalcone isomerase family protein</fullName>
    </submittedName>
</protein>
<keyword evidence="4" id="KW-1185">Reference proteome</keyword>
<keyword evidence="1" id="KW-0732">Signal</keyword>
<feature type="domain" description="Chalcone isomerase" evidence="2">
    <location>
        <begin position="25"/>
        <end position="192"/>
    </location>
</feature>
<dbReference type="Pfam" id="PF16036">
    <property type="entry name" value="Chalcone_3"/>
    <property type="match status" value="1"/>
</dbReference>
<organism evidence="3 4">
    <name type="scientific">Polaromonas aquatica</name>
    <dbReference type="NCBI Taxonomy" id="332657"/>
    <lineage>
        <taxon>Bacteria</taxon>
        <taxon>Pseudomonadati</taxon>
        <taxon>Pseudomonadota</taxon>
        <taxon>Betaproteobacteria</taxon>
        <taxon>Burkholderiales</taxon>
        <taxon>Comamonadaceae</taxon>
        <taxon>Polaromonas</taxon>
    </lineage>
</organism>
<proteinExistence type="predicted"/>
<name>A0ABW1TXA0_9BURK</name>